<dbReference type="Gene3D" id="3.30.1830.10">
    <property type="entry name" value="YehR-like"/>
    <property type="match status" value="1"/>
</dbReference>
<proteinExistence type="predicted"/>
<name>A0A7X6D6T8_9ENTE</name>
<feature type="signal peptide" evidence="1">
    <location>
        <begin position="1"/>
        <end position="24"/>
    </location>
</feature>
<comment type="caution">
    <text evidence="2">The sequence shown here is derived from an EMBL/GenBank/DDBJ whole genome shotgun (WGS) entry which is preliminary data.</text>
</comment>
<dbReference type="SUPFAM" id="SSF160704">
    <property type="entry name" value="YehR-like"/>
    <property type="match status" value="1"/>
</dbReference>
<keyword evidence="1" id="KW-0732">Signal</keyword>
<reference evidence="2 3" key="1">
    <citation type="submission" date="2020-03" db="EMBL/GenBank/DDBJ databases">
        <title>Bacterial samples isolated from urine from healthy bovine heifers (Gyr breed).</title>
        <authorList>
            <person name="Giannattasio-Ferraz S."/>
            <person name="Maskeri L."/>
            <person name="Penido A."/>
            <person name="Barbosa-Stancioli E.F."/>
            <person name="Putonti C."/>
        </authorList>
    </citation>
    <scope>NUCLEOTIDE SEQUENCE [LARGE SCALE GENOMIC DNA]</scope>
    <source>
        <strain evidence="2 3">UFMG-H7</strain>
    </source>
</reference>
<gene>
    <name evidence="2" type="ORF">HED35_00510</name>
</gene>
<dbReference type="InterPro" id="IPR036699">
    <property type="entry name" value="YehR-like_sf"/>
</dbReference>
<evidence type="ECO:0000313" key="2">
    <source>
        <dbReference type="EMBL" id="NKC66558.1"/>
    </source>
</evidence>
<protein>
    <submittedName>
        <fullName evidence="2">DUF1307 domain-containing protein</fullName>
    </submittedName>
</protein>
<dbReference type="Proteomes" id="UP000521358">
    <property type="component" value="Unassembled WGS sequence"/>
</dbReference>
<dbReference type="EMBL" id="JAAVMB010000001">
    <property type="protein sequence ID" value="NKC66558.1"/>
    <property type="molecule type" value="Genomic_DNA"/>
</dbReference>
<accession>A0A7X6D6T8</accession>
<dbReference type="InterPro" id="IPR009736">
    <property type="entry name" value="DUF1307"/>
</dbReference>
<dbReference type="PROSITE" id="PS51257">
    <property type="entry name" value="PROKAR_LIPOPROTEIN"/>
    <property type="match status" value="1"/>
</dbReference>
<sequence>MKKIGRIISLVVVGLFLVSCGKSAEETTTYENNAITGVKATLTYYHKGDKVIRQTSKNNINYEETGLENKDAAEEAMKSVGIDMYKDIEGIEHSIKYKEKEAIEEVTVDYDKLDYNKAKTVPGIDLSGDTKKGVSLKASEKLLETNGYTKITK</sequence>
<dbReference type="Pfam" id="PF06998">
    <property type="entry name" value="DUF1307"/>
    <property type="match status" value="1"/>
</dbReference>
<evidence type="ECO:0000313" key="3">
    <source>
        <dbReference type="Proteomes" id="UP000521358"/>
    </source>
</evidence>
<dbReference type="RefSeq" id="WP_167805954.1">
    <property type="nucleotide sequence ID" value="NZ_JAAVMB010000001.1"/>
</dbReference>
<dbReference type="PIRSF" id="PIRSF006187">
    <property type="entry name" value="DUF1307"/>
    <property type="match status" value="1"/>
</dbReference>
<feature type="chain" id="PRO_5031486589" evidence="1">
    <location>
        <begin position="25"/>
        <end position="153"/>
    </location>
</feature>
<dbReference type="AlphaFoldDB" id="A0A7X6D6T8"/>
<evidence type="ECO:0000256" key="1">
    <source>
        <dbReference type="SAM" id="SignalP"/>
    </source>
</evidence>
<organism evidence="2 3">
    <name type="scientific">Vagococcus fluvialis</name>
    <dbReference type="NCBI Taxonomy" id="2738"/>
    <lineage>
        <taxon>Bacteria</taxon>
        <taxon>Bacillati</taxon>
        <taxon>Bacillota</taxon>
        <taxon>Bacilli</taxon>
        <taxon>Lactobacillales</taxon>
        <taxon>Enterococcaceae</taxon>
        <taxon>Vagococcus</taxon>
    </lineage>
</organism>